<comment type="caution">
    <text evidence="3">The sequence shown here is derived from an EMBL/GenBank/DDBJ whole genome shotgun (WGS) entry which is preliminary data.</text>
</comment>
<reference evidence="3" key="1">
    <citation type="submission" date="2022-06" db="EMBL/GenBank/DDBJ databases">
        <title>Isolation of gut microbiota from human fecal samples.</title>
        <authorList>
            <person name="Pamer E.G."/>
            <person name="Barat B."/>
            <person name="Waligurski E."/>
            <person name="Medina S."/>
            <person name="Paddock L."/>
            <person name="Mostad J."/>
        </authorList>
    </citation>
    <scope>NUCLEOTIDE SEQUENCE</scope>
    <source>
        <strain evidence="3">DFI.7.96</strain>
    </source>
</reference>
<dbReference type="GO" id="GO:0003916">
    <property type="term" value="F:DNA topoisomerase activity"/>
    <property type="evidence" value="ECO:0007669"/>
    <property type="project" value="InterPro"/>
</dbReference>
<evidence type="ECO:0000256" key="1">
    <source>
        <dbReference type="SAM" id="MobiDB-lite"/>
    </source>
</evidence>
<protein>
    <submittedName>
        <fullName evidence="3">NERD domain-containing protein</fullName>
    </submittedName>
</protein>
<dbReference type="SUPFAM" id="SSF57783">
    <property type="entry name" value="Zinc beta-ribbon"/>
    <property type="match status" value="1"/>
</dbReference>
<gene>
    <name evidence="3" type="ORF">NE646_11855</name>
</gene>
<dbReference type="InterPro" id="IPR011528">
    <property type="entry name" value="NERD"/>
</dbReference>
<dbReference type="PROSITE" id="PS50965">
    <property type="entry name" value="NERD"/>
    <property type="match status" value="1"/>
</dbReference>
<dbReference type="GO" id="GO:0003677">
    <property type="term" value="F:DNA binding"/>
    <property type="evidence" value="ECO:0007669"/>
    <property type="project" value="InterPro"/>
</dbReference>
<dbReference type="GO" id="GO:0006265">
    <property type="term" value="P:DNA topological change"/>
    <property type="evidence" value="ECO:0007669"/>
    <property type="project" value="InterPro"/>
</dbReference>
<dbReference type="Pfam" id="PF01396">
    <property type="entry name" value="Zn_ribbon_Top1"/>
    <property type="match status" value="1"/>
</dbReference>
<dbReference type="AlphaFoldDB" id="A0AAW5KCV2"/>
<dbReference type="EMBL" id="JANGAB010000008">
    <property type="protein sequence ID" value="MCQ4950358.1"/>
    <property type="molecule type" value="Genomic_DNA"/>
</dbReference>
<evidence type="ECO:0000313" key="3">
    <source>
        <dbReference type="EMBL" id="MCQ4950358.1"/>
    </source>
</evidence>
<dbReference type="Gene3D" id="3.30.65.10">
    <property type="entry name" value="Bacterial Topoisomerase I, domain 1"/>
    <property type="match status" value="1"/>
</dbReference>
<sequence>MGLFEKIKEPVFLKRDSSADEQLAALQALRETVPPALQEQIDRDIRALQAGIAGEKNILFELENSHLPMFVLRDLNLEFDGKKAQIDFLLITRRRNYVVECKNLYGNIEIGSGGDFVRTLSYGGCFQKEGIYSPITQNQRHLDLIFELRRAEKSNALIRSLFEKNFSENYRSVIVLANPKTVLNTRYAKREVREMVIRADQLADYIRRSNAQSNLSSASDKEMEALARFFFAQHHPASADFTAKYRQQQGESAGPQADPPPSSAAHSPQLLCPRCGAPMVRRRATRGPNAGKEFYGCTNYPRCRGIVNIDQ</sequence>
<proteinExistence type="predicted"/>
<dbReference type="RefSeq" id="WP_256136626.1">
    <property type="nucleotide sequence ID" value="NZ_JANGAB010000008.1"/>
</dbReference>
<dbReference type="Pfam" id="PF08378">
    <property type="entry name" value="NERD"/>
    <property type="match status" value="1"/>
</dbReference>
<feature type="region of interest" description="Disordered" evidence="1">
    <location>
        <begin position="246"/>
        <end position="269"/>
    </location>
</feature>
<evidence type="ECO:0000313" key="4">
    <source>
        <dbReference type="Proteomes" id="UP001205063"/>
    </source>
</evidence>
<dbReference type="Proteomes" id="UP001205063">
    <property type="component" value="Unassembled WGS sequence"/>
</dbReference>
<name>A0AAW5KCV2_9FIRM</name>
<evidence type="ECO:0000259" key="2">
    <source>
        <dbReference type="PROSITE" id="PS50965"/>
    </source>
</evidence>
<dbReference type="GO" id="GO:0005694">
    <property type="term" value="C:chromosome"/>
    <property type="evidence" value="ECO:0007669"/>
    <property type="project" value="InterPro"/>
</dbReference>
<accession>A0AAW5KCV2</accession>
<dbReference type="InterPro" id="IPR013498">
    <property type="entry name" value="Topo_IA_Znf"/>
</dbReference>
<feature type="domain" description="NERD" evidence="2">
    <location>
        <begin position="50"/>
        <end position="168"/>
    </location>
</feature>
<organism evidence="3 4">
    <name type="scientific">Bittarella massiliensis</name>
    <name type="common">ex Durand et al. 2017</name>
    <dbReference type="NCBI Taxonomy" id="1720313"/>
    <lineage>
        <taxon>Bacteria</taxon>
        <taxon>Bacillati</taxon>
        <taxon>Bacillota</taxon>
        <taxon>Clostridia</taxon>
        <taxon>Eubacteriales</taxon>
        <taxon>Oscillospiraceae</taxon>
        <taxon>Bittarella (ex Durand et al. 2017)</taxon>
    </lineage>
</organism>